<evidence type="ECO:0000256" key="5">
    <source>
        <dbReference type="ARBA" id="ARBA00023224"/>
    </source>
</evidence>
<proteinExistence type="inferred from homology"/>
<accession>A0A1H7QT94</accession>
<dbReference type="Gene3D" id="1.10.287.950">
    <property type="entry name" value="Methyl-accepting chemotaxis protein"/>
    <property type="match status" value="1"/>
</dbReference>
<dbReference type="EMBL" id="FOAS01000013">
    <property type="protein sequence ID" value="SEL51211.1"/>
    <property type="molecule type" value="Genomic_DNA"/>
</dbReference>
<keyword evidence="3 8" id="KW-1133">Transmembrane helix</keyword>
<evidence type="ECO:0000259" key="10">
    <source>
        <dbReference type="PROSITE" id="PS50885"/>
    </source>
</evidence>
<evidence type="ECO:0000256" key="3">
    <source>
        <dbReference type="ARBA" id="ARBA00022989"/>
    </source>
</evidence>
<dbReference type="CDD" id="cd06225">
    <property type="entry name" value="HAMP"/>
    <property type="match status" value="1"/>
</dbReference>
<protein>
    <submittedName>
        <fullName evidence="11">Methyl-accepting chemotaxis protein</fullName>
    </submittedName>
</protein>
<dbReference type="SUPFAM" id="SSF58104">
    <property type="entry name" value="Methyl-accepting chemotaxis protein (MCP) signaling domain"/>
    <property type="match status" value="1"/>
</dbReference>
<feature type="domain" description="HAMP" evidence="10">
    <location>
        <begin position="353"/>
        <end position="399"/>
    </location>
</feature>
<comment type="subcellular location">
    <subcellularLocation>
        <location evidence="1">Membrane</location>
        <topology evidence="1">Multi-pass membrane protein</topology>
    </subcellularLocation>
</comment>
<dbReference type="Pfam" id="PF00672">
    <property type="entry name" value="HAMP"/>
    <property type="match status" value="1"/>
</dbReference>
<reference evidence="11 12" key="1">
    <citation type="submission" date="2016-10" db="EMBL/GenBank/DDBJ databases">
        <authorList>
            <person name="de Groot N.N."/>
        </authorList>
    </citation>
    <scope>NUCLEOTIDE SEQUENCE [LARGE SCALE GENOMIC DNA]</scope>
    <source>
        <strain evidence="11 12">JCM 19513</strain>
    </source>
</reference>
<feature type="domain" description="Methyl-accepting transducer" evidence="9">
    <location>
        <begin position="404"/>
        <end position="640"/>
    </location>
</feature>
<dbReference type="RefSeq" id="WP_074869405.1">
    <property type="nucleotide sequence ID" value="NZ_FOAS01000013.1"/>
</dbReference>
<dbReference type="STRING" id="1429083.GCA_001885685_03275"/>
<evidence type="ECO:0000256" key="4">
    <source>
        <dbReference type="ARBA" id="ARBA00023136"/>
    </source>
</evidence>
<sequence length="676" mass="73052">MKALLYPAIALMNRLNFGMKFTLTSVIIFLPMIITNYFLVNDSYNEFQVTRTELRSLDVLGGALKAGVGVLELRDLKVINSFTGQSGSGEKIEARMQELMTKLEKDIKVLELETEDAALSEEFVKKRGELLQALDAVRSETSLGSAAELAQKLLNNYQLFFKFTAVSAGLAQDSERSVRQLTDLLVNTTPIIVEAIGRGRAIGSYALEQGFLNSATSTDMDNLFLELEKRRQEYELKINEALDGDARVQNELSATATASLDSLKSAGVLFEDKIIMADALDTPWDEYFRAVSAEMAKTTELNDAIVEVLQASLSERLEAKQQQMVLMVLALMGIFASIVYLYAAFYVSTRGSLHALGGVMSRMAGGDMTVKFKVVSHDELGELGGAVNNAVEKMHDLIQKVGETVGQVEGQASQVRSISGESSQAVNEQRSQIELVATAMNQMAATAQEVARSASVAVDSAHKVNQETSNGRTQVTAQISNIERLASEIDNSVQVINKLAGDSQAISQVLDVIKGIAEQTNLLALNAAIEAARAGEQGRGFAVVADEVRNLAKRTQQSTEEIEEMIARLQSGVGAAVKAMGVSHKMASDTVGESDKVQKALDNILNAAGYIVDQSQQIAAAAEEQTAVAQDIDRNIVQISEAGERTAHGATRAEQASGQLNELVHKLKSLTSAFRV</sequence>
<keyword evidence="5 7" id="KW-0807">Transducer</keyword>
<dbReference type="Pfam" id="PF00015">
    <property type="entry name" value="MCPsignal"/>
    <property type="match status" value="1"/>
</dbReference>
<dbReference type="GO" id="GO:0006935">
    <property type="term" value="P:chemotaxis"/>
    <property type="evidence" value="ECO:0007669"/>
    <property type="project" value="InterPro"/>
</dbReference>
<dbReference type="Proteomes" id="UP000185766">
    <property type="component" value="Unassembled WGS sequence"/>
</dbReference>
<dbReference type="SMART" id="SM00304">
    <property type="entry name" value="HAMP"/>
    <property type="match status" value="2"/>
</dbReference>
<keyword evidence="2 8" id="KW-0812">Transmembrane</keyword>
<dbReference type="CDD" id="cd11386">
    <property type="entry name" value="MCP_signal"/>
    <property type="match status" value="1"/>
</dbReference>
<feature type="transmembrane region" description="Helical" evidence="8">
    <location>
        <begin position="21"/>
        <end position="40"/>
    </location>
</feature>
<comment type="similarity">
    <text evidence="6">Belongs to the methyl-accepting chemotaxis (MCP) protein family.</text>
</comment>
<dbReference type="GO" id="GO:0004888">
    <property type="term" value="F:transmembrane signaling receptor activity"/>
    <property type="evidence" value="ECO:0007669"/>
    <property type="project" value="InterPro"/>
</dbReference>
<dbReference type="PROSITE" id="PS50885">
    <property type="entry name" value="HAMP"/>
    <property type="match status" value="1"/>
</dbReference>
<evidence type="ECO:0000259" key="9">
    <source>
        <dbReference type="PROSITE" id="PS50111"/>
    </source>
</evidence>
<dbReference type="InterPro" id="IPR004089">
    <property type="entry name" value="MCPsignal_dom"/>
</dbReference>
<evidence type="ECO:0000256" key="1">
    <source>
        <dbReference type="ARBA" id="ARBA00004141"/>
    </source>
</evidence>
<dbReference type="InterPro" id="IPR004090">
    <property type="entry name" value="Chemotax_Me-accpt_rcpt"/>
</dbReference>
<feature type="transmembrane region" description="Helical" evidence="8">
    <location>
        <begin position="324"/>
        <end position="347"/>
    </location>
</feature>
<dbReference type="PANTHER" id="PTHR32089:SF119">
    <property type="entry name" value="METHYL-ACCEPTING CHEMOTAXIS PROTEIN CTPL"/>
    <property type="match status" value="1"/>
</dbReference>
<dbReference type="SMART" id="SM00283">
    <property type="entry name" value="MA"/>
    <property type="match status" value="1"/>
</dbReference>
<name>A0A1H7QT94_9GAMM</name>
<dbReference type="GO" id="GO:0016020">
    <property type="term" value="C:membrane"/>
    <property type="evidence" value="ECO:0007669"/>
    <property type="project" value="UniProtKB-SubCell"/>
</dbReference>
<dbReference type="GO" id="GO:0007165">
    <property type="term" value="P:signal transduction"/>
    <property type="evidence" value="ECO:0007669"/>
    <property type="project" value="UniProtKB-KW"/>
</dbReference>
<evidence type="ECO:0000256" key="8">
    <source>
        <dbReference type="SAM" id="Phobius"/>
    </source>
</evidence>
<keyword evidence="12" id="KW-1185">Reference proteome</keyword>
<dbReference type="PROSITE" id="PS50111">
    <property type="entry name" value="CHEMOTAXIS_TRANSDUC_2"/>
    <property type="match status" value="1"/>
</dbReference>
<evidence type="ECO:0000313" key="11">
    <source>
        <dbReference type="EMBL" id="SEL51211.1"/>
    </source>
</evidence>
<dbReference type="PANTHER" id="PTHR32089">
    <property type="entry name" value="METHYL-ACCEPTING CHEMOTAXIS PROTEIN MCPB"/>
    <property type="match status" value="1"/>
</dbReference>
<evidence type="ECO:0000256" key="6">
    <source>
        <dbReference type="ARBA" id="ARBA00029447"/>
    </source>
</evidence>
<dbReference type="AlphaFoldDB" id="A0A1H7QT94"/>
<gene>
    <name evidence="11" type="ORF">SAMN05216214_11364</name>
</gene>
<evidence type="ECO:0000256" key="2">
    <source>
        <dbReference type="ARBA" id="ARBA00022692"/>
    </source>
</evidence>
<dbReference type="InterPro" id="IPR003660">
    <property type="entry name" value="HAMP_dom"/>
</dbReference>
<organism evidence="11 12">
    <name type="scientific">Atopomonas hussainii</name>
    <dbReference type="NCBI Taxonomy" id="1429083"/>
    <lineage>
        <taxon>Bacteria</taxon>
        <taxon>Pseudomonadati</taxon>
        <taxon>Pseudomonadota</taxon>
        <taxon>Gammaproteobacteria</taxon>
        <taxon>Pseudomonadales</taxon>
        <taxon>Pseudomonadaceae</taxon>
        <taxon>Atopomonas</taxon>
    </lineage>
</organism>
<dbReference type="FunFam" id="1.10.287.950:FF:000001">
    <property type="entry name" value="Methyl-accepting chemotaxis sensory transducer"/>
    <property type="match status" value="1"/>
</dbReference>
<dbReference type="PRINTS" id="PR00260">
    <property type="entry name" value="CHEMTRNSDUCR"/>
</dbReference>
<evidence type="ECO:0000256" key="7">
    <source>
        <dbReference type="PROSITE-ProRule" id="PRU00284"/>
    </source>
</evidence>
<evidence type="ECO:0000313" key="12">
    <source>
        <dbReference type="Proteomes" id="UP000185766"/>
    </source>
</evidence>
<keyword evidence="4 8" id="KW-0472">Membrane</keyword>